<accession>A0A8S5SWK5</accession>
<evidence type="ECO:0000313" key="1">
    <source>
        <dbReference type="EMBL" id="DAF54922.1"/>
    </source>
</evidence>
<dbReference type="EMBL" id="BK032682">
    <property type="protein sequence ID" value="DAF54922.1"/>
    <property type="molecule type" value="Genomic_DNA"/>
</dbReference>
<organism evidence="1">
    <name type="scientific">Siphoviridae sp. ctqPo10</name>
    <dbReference type="NCBI Taxonomy" id="2827948"/>
    <lineage>
        <taxon>Viruses</taxon>
        <taxon>Duplodnaviria</taxon>
        <taxon>Heunggongvirae</taxon>
        <taxon>Uroviricota</taxon>
        <taxon>Caudoviricetes</taxon>
    </lineage>
</organism>
<protein>
    <submittedName>
        <fullName evidence="1">Uncharacterized protein</fullName>
    </submittedName>
</protein>
<proteinExistence type="predicted"/>
<name>A0A8S5SWK5_9CAUD</name>
<reference evidence="1" key="1">
    <citation type="journal article" date="2021" name="Proc. Natl. Acad. Sci. U.S.A.">
        <title>A Catalog of Tens of Thousands of Viruses from Human Metagenomes Reveals Hidden Associations with Chronic Diseases.</title>
        <authorList>
            <person name="Tisza M.J."/>
            <person name="Buck C.B."/>
        </authorList>
    </citation>
    <scope>NUCLEOTIDE SEQUENCE</scope>
    <source>
        <strain evidence="1">CtqPo10</strain>
    </source>
</reference>
<sequence length="81" mass="9026">MLKISKSTNIIGQVLVDTVNETGETVQQQVAYMNANIQEGDSVVNINKSIQNRDLFSVNKDTVLADFKSFEDTVYDILNAE</sequence>